<gene>
    <name evidence="2" type="ORF">SAMN04489757_12927</name>
</gene>
<organism evidence="2 3">
    <name type="scientific">Anaerocolumna aminovalerica</name>
    <dbReference type="NCBI Taxonomy" id="1527"/>
    <lineage>
        <taxon>Bacteria</taxon>
        <taxon>Bacillati</taxon>
        <taxon>Bacillota</taxon>
        <taxon>Clostridia</taxon>
        <taxon>Lachnospirales</taxon>
        <taxon>Lachnospiraceae</taxon>
        <taxon>Anaerocolumna</taxon>
    </lineage>
</organism>
<dbReference type="RefSeq" id="WP_091687637.1">
    <property type="nucleotide sequence ID" value="NZ_BAABFM010000010.1"/>
</dbReference>
<feature type="transmembrane region" description="Helical" evidence="1">
    <location>
        <begin position="6"/>
        <end position="25"/>
    </location>
</feature>
<keyword evidence="1" id="KW-1133">Transmembrane helix</keyword>
<evidence type="ECO:0000313" key="2">
    <source>
        <dbReference type="EMBL" id="SFO47022.1"/>
    </source>
</evidence>
<reference evidence="2 3" key="1">
    <citation type="submission" date="2016-10" db="EMBL/GenBank/DDBJ databases">
        <authorList>
            <person name="de Groot N.N."/>
        </authorList>
    </citation>
    <scope>NUCLEOTIDE SEQUENCE [LARGE SCALE GENOMIC DNA]</scope>
    <source>
        <strain evidence="2 3">DSM 1283</strain>
    </source>
</reference>
<proteinExistence type="predicted"/>
<accession>A0A1I5HFH8</accession>
<name>A0A1I5HFH8_9FIRM</name>
<dbReference type="AlphaFoldDB" id="A0A1I5HFH8"/>
<keyword evidence="1" id="KW-0812">Transmembrane</keyword>
<evidence type="ECO:0000256" key="1">
    <source>
        <dbReference type="SAM" id="Phobius"/>
    </source>
</evidence>
<protein>
    <submittedName>
        <fullName evidence="2">Uncharacterized protein</fullName>
    </submittedName>
</protein>
<keyword evidence="3" id="KW-1185">Reference proteome</keyword>
<dbReference type="STRING" id="1527.SAMN04489757_12927"/>
<keyword evidence="1" id="KW-0472">Membrane</keyword>
<evidence type="ECO:0000313" key="3">
    <source>
        <dbReference type="Proteomes" id="UP000198806"/>
    </source>
</evidence>
<dbReference type="EMBL" id="FOWD01000029">
    <property type="protein sequence ID" value="SFO47022.1"/>
    <property type="molecule type" value="Genomic_DNA"/>
</dbReference>
<sequence>MRKKLIIGIVAGVAVAGGIVTAIICHKRKRDAFRELDLYDDEDDDFWDEDLDYEDCGSDEKCCEYAERILRELEEGTNGE</sequence>
<dbReference type="Proteomes" id="UP000198806">
    <property type="component" value="Unassembled WGS sequence"/>
</dbReference>